<dbReference type="InterPro" id="IPR036890">
    <property type="entry name" value="HATPase_C_sf"/>
</dbReference>
<evidence type="ECO:0000256" key="7">
    <source>
        <dbReference type="ARBA" id="ARBA00022777"/>
    </source>
</evidence>
<dbReference type="PANTHER" id="PTHR45436:SF1">
    <property type="entry name" value="SENSOR PROTEIN QSEC"/>
    <property type="match status" value="1"/>
</dbReference>
<dbReference type="PATRIC" id="fig|60890.4.peg.956"/>
<accession>A0A1B0ZP28</accession>
<dbReference type="InterPro" id="IPR003594">
    <property type="entry name" value="HATPase_dom"/>
</dbReference>
<keyword evidence="16" id="KW-1185">Reference proteome</keyword>
<dbReference type="SUPFAM" id="SSF55874">
    <property type="entry name" value="ATPase domain of HSP90 chaperone/DNA topoisomerase II/histidine kinase"/>
    <property type="match status" value="1"/>
</dbReference>
<dbReference type="OrthoDB" id="913606at2"/>
<dbReference type="EMBL" id="JARCJK010000003">
    <property type="protein sequence ID" value="MDE4165897.1"/>
    <property type="molecule type" value="Genomic_DNA"/>
</dbReference>
<dbReference type="InterPro" id="IPR013727">
    <property type="entry name" value="2CSK_N"/>
</dbReference>
<evidence type="ECO:0000256" key="3">
    <source>
        <dbReference type="ARBA" id="ARBA00012438"/>
    </source>
</evidence>
<dbReference type="PANTHER" id="PTHR45436">
    <property type="entry name" value="SENSOR HISTIDINE KINASE YKOH"/>
    <property type="match status" value="1"/>
</dbReference>
<dbReference type="AlphaFoldDB" id="A0A1B0ZP28"/>
<dbReference type="InterPro" id="IPR036097">
    <property type="entry name" value="HisK_dim/P_sf"/>
</dbReference>
<evidence type="ECO:0000313" key="16">
    <source>
        <dbReference type="Proteomes" id="UP000092565"/>
    </source>
</evidence>
<organism evidence="14 16">
    <name type="scientific">Phaeobacter gallaeciensis</name>
    <dbReference type="NCBI Taxonomy" id="60890"/>
    <lineage>
        <taxon>Bacteria</taxon>
        <taxon>Pseudomonadati</taxon>
        <taxon>Pseudomonadota</taxon>
        <taxon>Alphaproteobacteria</taxon>
        <taxon>Rhodobacterales</taxon>
        <taxon>Roseobacteraceae</taxon>
        <taxon>Phaeobacter</taxon>
    </lineage>
</organism>
<dbReference type="Pfam" id="PF08521">
    <property type="entry name" value="2CSK_N"/>
    <property type="match status" value="1"/>
</dbReference>
<evidence type="ECO:0000256" key="6">
    <source>
        <dbReference type="ARBA" id="ARBA00022692"/>
    </source>
</evidence>
<comment type="subcellular location">
    <subcellularLocation>
        <location evidence="2">Membrane</location>
    </subcellularLocation>
</comment>
<evidence type="ECO:0000256" key="11">
    <source>
        <dbReference type="SAM" id="Phobius"/>
    </source>
</evidence>
<sequence>MTLPPPPAPVRTSGSLRRRLILQVVMSAAFLAAILFFTVLIFTRDVSQRTHDSILLASATSIMDSVRVQSGAVTLDIPYAALSMLGNVSDDRVFYSVRQDGQLLTGYEDLPQTAQRPAPGDPAFDTESYRGSSLRMVALVRRLSLNSGPVDVVITVAQTREGQAAELGRLTRWAMLMGAGFFLISALLGVWAAQSSIQPLHALSAVVSRRGPKDLRPVRHAVPSEMLPLVQSLNRFIERLRISLARSEDFIAEAAHRVRTPLATVRAQAEITLRRVDKAENRASLREMIRAIDESSRAAGQLLDHAMVTFRTDSLERKEVALDTLTHDLVDRLRPVADLKDIDLQFACDGVAPLWGDAILIQNAVRNILDNAIKYAPSETNVEVTVRQGPLDAIVSVQDQAGGFPEDTDTAALTERFVRGSNAAGTIGSGLGLTIAREVAEAHGGKLIIAPSDTGAGACVSLSFPLR</sequence>
<dbReference type="SMART" id="SM00388">
    <property type="entry name" value="HisKA"/>
    <property type="match status" value="1"/>
</dbReference>
<dbReference type="InterPro" id="IPR004358">
    <property type="entry name" value="Sig_transdc_His_kin-like_C"/>
</dbReference>
<keyword evidence="10 11" id="KW-0472">Membrane</keyword>
<dbReference type="CDD" id="cd00082">
    <property type="entry name" value="HisKA"/>
    <property type="match status" value="1"/>
</dbReference>
<feature type="transmembrane region" description="Helical" evidence="11">
    <location>
        <begin position="20"/>
        <end position="42"/>
    </location>
</feature>
<feature type="transmembrane region" description="Helical" evidence="11">
    <location>
        <begin position="173"/>
        <end position="193"/>
    </location>
</feature>
<evidence type="ECO:0000256" key="8">
    <source>
        <dbReference type="ARBA" id="ARBA00022989"/>
    </source>
</evidence>
<reference evidence="14 16" key="1">
    <citation type="submission" date="2016-04" db="EMBL/GenBank/DDBJ databases">
        <authorList>
            <person name="Evans L.H."/>
            <person name="Alamgir A."/>
            <person name="Owens N."/>
            <person name="Weber N.D."/>
            <person name="Virtaneva K."/>
            <person name="Barbian K."/>
            <person name="Babar A."/>
            <person name="Rosenke K."/>
        </authorList>
    </citation>
    <scope>NUCLEOTIDE SEQUENCE [LARGE SCALE GENOMIC DNA]</scope>
    <source>
        <strain evidence="14 16">JL2886</strain>
    </source>
</reference>
<proteinExistence type="predicted"/>
<reference evidence="15 17" key="2">
    <citation type="submission" date="2023-02" db="EMBL/GenBank/DDBJ databases">
        <title>Population genomics of bacteria associated with diatom.</title>
        <authorList>
            <person name="Xie J."/>
            <person name="Wang H."/>
        </authorList>
    </citation>
    <scope>NUCLEOTIDE SEQUENCE [LARGE SCALE GENOMIC DNA]</scope>
    <source>
        <strain evidence="15 17">PT47_8</strain>
    </source>
</reference>
<protein>
    <recommendedName>
        <fullName evidence="3">histidine kinase</fullName>
        <ecNumber evidence="3">2.7.13.3</ecNumber>
    </recommendedName>
</protein>
<keyword evidence="9" id="KW-0902">Two-component regulatory system</keyword>
<evidence type="ECO:0000256" key="10">
    <source>
        <dbReference type="ARBA" id="ARBA00023136"/>
    </source>
</evidence>
<keyword evidence="6 11" id="KW-0812">Transmembrane</keyword>
<dbReference type="InterPro" id="IPR050428">
    <property type="entry name" value="TCS_sensor_his_kinase"/>
</dbReference>
<comment type="catalytic activity">
    <reaction evidence="1">
        <text>ATP + protein L-histidine = ADP + protein N-phospho-L-histidine.</text>
        <dbReference type="EC" id="2.7.13.3"/>
    </reaction>
</comment>
<dbReference type="GO" id="GO:0005886">
    <property type="term" value="C:plasma membrane"/>
    <property type="evidence" value="ECO:0007669"/>
    <property type="project" value="TreeGrafter"/>
</dbReference>
<keyword evidence="8 11" id="KW-1133">Transmembrane helix</keyword>
<evidence type="ECO:0000256" key="5">
    <source>
        <dbReference type="ARBA" id="ARBA00022679"/>
    </source>
</evidence>
<evidence type="ECO:0000313" key="14">
    <source>
        <dbReference type="EMBL" id="ANP35905.1"/>
    </source>
</evidence>
<dbReference type="SUPFAM" id="SSF47384">
    <property type="entry name" value="Homodimeric domain of signal transducing histidine kinase"/>
    <property type="match status" value="1"/>
</dbReference>
<dbReference type="Proteomes" id="UP001218364">
    <property type="component" value="Unassembled WGS sequence"/>
</dbReference>
<keyword evidence="5" id="KW-0808">Transferase</keyword>
<evidence type="ECO:0000259" key="13">
    <source>
        <dbReference type="PROSITE" id="PS50885"/>
    </source>
</evidence>
<dbReference type="PRINTS" id="PR00344">
    <property type="entry name" value="BCTRLSENSOR"/>
</dbReference>
<evidence type="ECO:0000256" key="2">
    <source>
        <dbReference type="ARBA" id="ARBA00004370"/>
    </source>
</evidence>
<feature type="domain" description="HAMP" evidence="13">
    <location>
        <begin position="194"/>
        <end position="245"/>
    </location>
</feature>
<dbReference type="Gene3D" id="3.30.565.10">
    <property type="entry name" value="Histidine kinase-like ATPase, C-terminal domain"/>
    <property type="match status" value="1"/>
</dbReference>
<dbReference type="RefSeq" id="WP_065270964.1">
    <property type="nucleotide sequence ID" value="NZ_CP015124.1"/>
</dbReference>
<feature type="domain" description="Histidine kinase" evidence="12">
    <location>
        <begin position="253"/>
        <end position="467"/>
    </location>
</feature>
<evidence type="ECO:0000313" key="15">
    <source>
        <dbReference type="EMBL" id="MDE4165897.1"/>
    </source>
</evidence>
<evidence type="ECO:0000259" key="12">
    <source>
        <dbReference type="PROSITE" id="PS50109"/>
    </source>
</evidence>
<keyword evidence="4" id="KW-0597">Phosphoprotein</keyword>
<evidence type="ECO:0000313" key="17">
    <source>
        <dbReference type="Proteomes" id="UP001218364"/>
    </source>
</evidence>
<dbReference type="Pfam" id="PF00512">
    <property type="entry name" value="HisKA"/>
    <property type="match status" value="1"/>
</dbReference>
<dbReference type="InterPro" id="IPR003660">
    <property type="entry name" value="HAMP_dom"/>
</dbReference>
<dbReference type="Proteomes" id="UP000092565">
    <property type="component" value="Chromosome"/>
</dbReference>
<evidence type="ECO:0000256" key="1">
    <source>
        <dbReference type="ARBA" id="ARBA00000085"/>
    </source>
</evidence>
<name>A0A1B0ZP28_9RHOB</name>
<evidence type="ECO:0000256" key="4">
    <source>
        <dbReference type="ARBA" id="ARBA00022553"/>
    </source>
</evidence>
<dbReference type="InterPro" id="IPR005467">
    <property type="entry name" value="His_kinase_dom"/>
</dbReference>
<dbReference type="Gene3D" id="1.10.287.130">
    <property type="match status" value="1"/>
</dbReference>
<dbReference type="CDD" id="cd00075">
    <property type="entry name" value="HATPase"/>
    <property type="match status" value="1"/>
</dbReference>
<gene>
    <name evidence="14" type="primary">tctE</name>
    <name evidence="14" type="ORF">JL2886_00983</name>
    <name evidence="15" type="ORF">PXK24_09345</name>
</gene>
<dbReference type="InterPro" id="IPR003661">
    <property type="entry name" value="HisK_dim/P_dom"/>
</dbReference>
<dbReference type="PROSITE" id="PS50885">
    <property type="entry name" value="HAMP"/>
    <property type="match status" value="1"/>
</dbReference>
<dbReference type="Pfam" id="PF02518">
    <property type="entry name" value="HATPase_c"/>
    <property type="match status" value="1"/>
</dbReference>
<dbReference type="PROSITE" id="PS50109">
    <property type="entry name" value="HIS_KIN"/>
    <property type="match status" value="1"/>
</dbReference>
<dbReference type="EMBL" id="CP015124">
    <property type="protein sequence ID" value="ANP35905.1"/>
    <property type="molecule type" value="Genomic_DNA"/>
</dbReference>
<dbReference type="EC" id="2.7.13.3" evidence="3"/>
<keyword evidence="7 15" id="KW-0418">Kinase</keyword>
<dbReference type="SMART" id="SM00387">
    <property type="entry name" value="HATPase_c"/>
    <property type="match status" value="1"/>
</dbReference>
<dbReference type="GO" id="GO:0000155">
    <property type="term" value="F:phosphorelay sensor kinase activity"/>
    <property type="evidence" value="ECO:0007669"/>
    <property type="project" value="InterPro"/>
</dbReference>
<evidence type="ECO:0000256" key="9">
    <source>
        <dbReference type="ARBA" id="ARBA00023012"/>
    </source>
</evidence>